<protein>
    <submittedName>
        <fullName evidence="1">Uncharacterized protein</fullName>
    </submittedName>
</protein>
<dbReference type="AlphaFoldDB" id="A0A5Q2FC85"/>
<dbReference type="EMBL" id="CP045725">
    <property type="protein sequence ID" value="QGF24670.1"/>
    <property type="molecule type" value="Genomic_DNA"/>
</dbReference>
<dbReference type="RefSeq" id="WP_153573199.1">
    <property type="nucleotide sequence ID" value="NZ_CP045725.1"/>
</dbReference>
<dbReference type="Proteomes" id="UP000386847">
    <property type="component" value="Chromosome"/>
</dbReference>
<dbReference type="KEGG" id="rain:Rai3103_14660"/>
<evidence type="ECO:0000313" key="2">
    <source>
        <dbReference type="Proteomes" id="UP000386847"/>
    </source>
</evidence>
<accession>A0A5Q2FC85</accession>
<proteinExistence type="predicted"/>
<sequence length="126" mass="13441">MATPPHIRSAAGAIDEVLTRVRAARESAAETMARLGGGTSACALARDGQSFPAYKYHEGRAAAYGTIIRRLRLVNAPGARVVLEALCGEWRDEVERRDGQDPDWRAYAAGGLDAAETALGWLSSAE</sequence>
<reference evidence="1 2" key="1">
    <citation type="submission" date="2019-10" db="EMBL/GenBank/DDBJ databases">
        <title>Genomic analysis of Raineyella sp. CBA3103.</title>
        <authorList>
            <person name="Roh S.W."/>
        </authorList>
    </citation>
    <scope>NUCLEOTIDE SEQUENCE [LARGE SCALE GENOMIC DNA]</scope>
    <source>
        <strain evidence="1 2">CBA3103</strain>
    </source>
</reference>
<evidence type="ECO:0000313" key="1">
    <source>
        <dbReference type="EMBL" id="QGF24670.1"/>
    </source>
</evidence>
<name>A0A5Q2FC85_9ACTN</name>
<gene>
    <name evidence="1" type="ORF">Rai3103_14660</name>
</gene>
<keyword evidence="2" id="KW-1185">Reference proteome</keyword>
<organism evidence="1 2">
    <name type="scientific">Raineyella fluvialis</name>
    <dbReference type="NCBI Taxonomy" id="2662261"/>
    <lineage>
        <taxon>Bacteria</taxon>
        <taxon>Bacillati</taxon>
        <taxon>Actinomycetota</taxon>
        <taxon>Actinomycetes</taxon>
        <taxon>Propionibacteriales</taxon>
        <taxon>Propionibacteriaceae</taxon>
        <taxon>Raineyella</taxon>
    </lineage>
</organism>